<gene>
    <name evidence="10" type="ORF">GCM10023213_47150</name>
</gene>
<organism evidence="10 11">
    <name type="scientific">Prosthecobacter algae</name>
    <dbReference type="NCBI Taxonomy" id="1144682"/>
    <lineage>
        <taxon>Bacteria</taxon>
        <taxon>Pseudomonadati</taxon>
        <taxon>Verrucomicrobiota</taxon>
        <taxon>Verrucomicrobiia</taxon>
        <taxon>Verrucomicrobiales</taxon>
        <taxon>Verrucomicrobiaceae</taxon>
        <taxon>Prosthecobacter</taxon>
    </lineage>
</organism>
<dbReference type="InterPro" id="IPR006558">
    <property type="entry name" value="LamG-like"/>
</dbReference>
<evidence type="ECO:0000256" key="1">
    <source>
        <dbReference type="ARBA" id="ARBA00022617"/>
    </source>
</evidence>
<dbReference type="Proteomes" id="UP001499852">
    <property type="component" value="Unassembled WGS sequence"/>
</dbReference>
<dbReference type="InterPro" id="IPR011041">
    <property type="entry name" value="Quinoprot_gluc/sorb_DH_b-prop"/>
</dbReference>
<evidence type="ECO:0000259" key="9">
    <source>
        <dbReference type="PROSITE" id="PS51007"/>
    </source>
</evidence>
<evidence type="ECO:0000256" key="5">
    <source>
        <dbReference type="ARBA" id="ARBA00023157"/>
    </source>
</evidence>
<dbReference type="Gene3D" id="2.120.10.30">
    <property type="entry name" value="TolB, C-terminal domain"/>
    <property type="match status" value="1"/>
</dbReference>
<dbReference type="InterPro" id="IPR013320">
    <property type="entry name" value="ConA-like_dom_sf"/>
</dbReference>
<dbReference type="InterPro" id="IPR009056">
    <property type="entry name" value="Cyt_c-like_dom"/>
</dbReference>
<reference evidence="11" key="1">
    <citation type="journal article" date="2019" name="Int. J. Syst. Evol. Microbiol.">
        <title>The Global Catalogue of Microorganisms (GCM) 10K type strain sequencing project: providing services to taxonomists for standard genome sequencing and annotation.</title>
        <authorList>
            <consortium name="The Broad Institute Genomics Platform"/>
            <consortium name="The Broad Institute Genome Sequencing Center for Infectious Disease"/>
            <person name="Wu L."/>
            <person name="Ma J."/>
        </authorList>
    </citation>
    <scope>NUCLEOTIDE SEQUENCE [LARGE SCALE GENOMIC DNA]</scope>
    <source>
        <strain evidence="11">JCM 18053</strain>
    </source>
</reference>
<dbReference type="SUPFAM" id="SSF48371">
    <property type="entry name" value="ARM repeat"/>
    <property type="match status" value="1"/>
</dbReference>
<dbReference type="Pfam" id="PF13385">
    <property type="entry name" value="Laminin_G_3"/>
    <property type="match status" value="1"/>
</dbReference>
<dbReference type="InterPro" id="IPR010496">
    <property type="entry name" value="AL/BT2_dom"/>
</dbReference>
<evidence type="ECO:0000256" key="7">
    <source>
        <dbReference type="SAM" id="SignalP"/>
    </source>
</evidence>
<evidence type="ECO:0000313" key="11">
    <source>
        <dbReference type="Proteomes" id="UP001499852"/>
    </source>
</evidence>
<protein>
    <recommendedName>
        <fullName evidence="12">Membrane-bound dehydrogenase-like protein</fullName>
    </recommendedName>
</protein>
<keyword evidence="5" id="KW-1015">Disulfide bond</keyword>
<evidence type="ECO:0000256" key="3">
    <source>
        <dbReference type="ARBA" id="ARBA00022729"/>
    </source>
</evidence>
<feature type="signal peptide" evidence="7">
    <location>
        <begin position="1"/>
        <end position="30"/>
    </location>
</feature>
<evidence type="ECO:0000256" key="4">
    <source>
        <dbReference type="ARBA" id="ARBA00023004"/>
    </source>
</evidence>
<dbReference type="SUPFAM" id="SSF49899">
    <property type="entry name" value="Concanavalin A-like lectins/glucanases"/>
    <property type="match status" value="1"/>
</dbReference>
<comment type="caution">
    <text evidence="10">The sequence shown here is derived from an EMBL/GenBank/DDBJ whole genome shotgun (WGS) entry which is preliminary data.</text>
</comment>
<dbReference type="InterPro" id="IPR013427">
    <property type="entry name" value="Haem-bd_dom_put"/>
</dbReference>
<dbReference type="SUPFAM" id="SSF46626">
    <property type="entry name" value="Cytochrome c"/>
    <property type="match status" value="1"/>
</dbReference>
<dbReference type="InterPro" id="IPR055557">
    <property type="entry name" value="DUF7133"/>
</dbReference>
<sequence>MKCPRYIVPTTMRRFALLCLLLTTALPLWAQPVSLFDGKSLTGWDFDPAVWRIEDRLMTGGSLTEKVTQNYFICTNKSYQNFDLKLKIKVSGDPATGMLNSGIQIRSLRVPGGHHMSGYQVDCGKGWFGKIYDEFRRNKVIAEPLDAAALDKAVDVYGWNEYRILAEGPRIQVWINGVAAIDYTETDKNVALDGRLGPQVHSGGACLVQVKDITIEELPATPGAPTWQSLGGVEAARKLVAPPAKTKAEAPVKGKRDISYNNVQATAKTAAEQQKLFHLPEGYDIELVVQESDGIGKFVSVYFDQRGRLWTQTAFEYPVDANENPAAAEAIYNSPGKDKVLIYSREALNAPLPPGGLTNPVVYTEGLAIPLGILPWGNGDTCYIQHGHDLKLFKDTDGDSRADTHEVLLTGFGVQDSHLFPHQFTRAPGGWIWMAQGLFNNSQVHKPGSKDLVDYPKCGMARMRPDGSDFEVTSVGPNNIWGLVITGEGETFIQEANDYGYPIMPFHEYAYYPGGMEALKKSYQPDFPPQADFRMGGTGLSGLALIENGPLVDAQAAHTMAVANPITSKVQTLAMHRDGAYWKLDQKPDLITCDDPFFRPVALTNGPDGCIYIVDWYNKIISHNEVPRAHPDRDKTRGRIWRVKPKKTNSPESAPIPDFTQLSTEDLIALLGTKPTAKAHLAWQTLADRLPGTDDHFRLTEFAAKPKHRSSSSLPILWAVSDTLGKEPPVRGDLVAIMTAARSKDAKVRREGLRLLQSVLTHFAARQDPTESYLIHEMLTLLQGLKAEDGTVWPAVSEAPEFEIRTAAIQCVAQALQGSPKEEVQHLAIKILLSFAKPSLTSGPTIQSSRGAKQIPVREAYDREFERFLVRMFLERHPEAVAKFLDSESAAALPVEARVLAALALDPKTSATRVAKLLPQLDRAPNDEELLRLAQFPEEPGVGAALKALLSLPTSGAVVAEKLLAKRTLLDAARVAPILQETALSMLKSDDLPTRKQALVLCSGFQIPAEENVIEPLYQRQQQVFEGQPVPQDESGELALRLAALAAIRSPETQLFYVLAESDPDATLRDAALDALIAASTNSVQSACERLFKLYPKLTPAQRKRTLNALSGQAEGGAKSLLTAILDKTIPQADLDGPVLERLATVLGEDPALAQLQQQLGGVFGEVLLLDGQDSAWVDSKLTLEGPFTVETWVRLTEGIGNQDSILGSPKQIDLNFFGSKFRVWLGDGIGDVVAAQKPMTPDLWTHVAVTRDAGGVFRLYQNGELEATSSKKSTAPFKDCRIGWSGPNQGTHGALSEFRVWKQARTEAQIRAHFDRILPPTTEGLHFTAARDLKPATPKLYGKGARIAKTLDTPPLLTQAQAQKLDAQFTRYTALAAQGQAPQGQPLAALCLACHQIGSTGGQIGPNLSGAGAMGLEAVLRNILTPNAAMEPGYRIFRLEMMNGDLLDAFYVSEDAQAYVVRQPGMTDRRVPKKDVRTTRYIRRSLMPEGLLDALNDQQAADLLAYLMTLKG</sequence>
<dbReference type="EMBL" id="BAABIA010000014">
    <property type="protein sequence ID" value="GAA5149441.1"/>
    <property type="molecule type" value="Genomic_DNA"/>
</dbReference>
<keyword evidence="1 6" id="KW-0349">Heme</keyword>
<dbReference type="Gene3D" id="2.60.120.200">
    <property type="match status" value="1"/>
</dbReference>
<dbReference type="PROSITE" id="PS50008">
    <property type="entry name" value="PIPLC_Y_DOMAIN"/>
    <property type="match status" value="1"/>
</dbReference>
<dbReference type="InterPro" id="IPR001711">
    <property type="entry name" value="PLipase_C_Pinositol-sp_Y"/>
</dbReference>
<evidence type="ECO:0000256" key="6">
    <source>
        <dbReference type="PROSITE-ProRule" id="PRU00433"/>
    </source>
</evidence>
<evidence type="ECO:0008006" key="12">
    <source>
        <dbReference type="Google" id="ProtNLM"/>
    </source>
</evidence>
<dbReference type="Gene3D" id="2.60.120.560">
    <property type="entry name" value="Exo-inulinase, domain 1"/>
    <property type="match status" value="1"/>
</dbReference>
<keyword evidence="2 6" id="KW-0479">Metal-binding</keyword>
<proteinExistence type="predicted"/>
<dbReference type="PANTHER" id="PTHR33546:SF1">
    <property type="entry name" value="LARGE, MULTIFUNCTIONAL SECRETED PROTEIN"/>
    <property type="match status" value="1"/>
</dbReference>
<accession>A0ABP9PSA1</accession>
<dbReference type="InterPro" id="IPR036909">
    <property type="entry name" value="Cyt_c-like_dom_sf"/>
</dbReference>
<dbReference type="PANTHER" id="PTHR33546">
    <property type="entry name" value="LARGE, MULTIFUNCTIONAL SECRETED PROTEIN-RELATED"/>
    <property type="match status" value="1"/>
</dbReference>
<dbReference type="NCBIfam" id="TIGR02603">
    <property type="entry name" value="CxxCH_TIGR02603"/>
    <property type="match status" value="1"/>
</dbReference>
<feature type="domain" description="PI-PLC Y-box" evidence="8">
    <location>
        <begin position="444"/>
        <end position="481"/>
    </location>
</feature>
<keyword evidence="11" id="KW-1185">Reference proteome</keyword>
<keyword evidence="3 7" id="KW-0732">Signal</keyword>
<dbReference type="InterPro" id="IPR011042">
    <property type="entry name" value="6-blade_b-propeller_TolB-like"/>
</dbReference>
<keyword evidence="4 6" id="KW-0408">Iron</keyword>
<evidence type="ECO:0000256" key="2">
    <source>
        <dbReference type="ARBA" id="ARBA00022723"/>
    </source>
</evidence>
<dbReference type="Pfam" id="PF23500">
    <property type="entry name" value="DUF7133"/>
    <property type="match status" value="1"/>
</dbReference>
<dbReference type="Pfam" id="PF06439">
    <property type="entry name" value="3keto-disac_hyd"/>
    <property type="match status" value="1"/>
</dbReference>
<dbReference type="PROSITE" id="PS51007">
    <property type="entry name" value="CYTC"/>
    <property type="match status" value="1"/>
</dbReference>
<evidence type="ECO:0000259" key="8">
    <source>
        <dbReference type="PROSITE" id="PS50008"/>
    </source>
</evidence>
<evidence type="ECO:0000313" key="10">
    <source>
        <dbReference type="EMBL" id="GAA5149441.1"/>
    </source>
</evidence>
<dbReference type="SUPFAM" id="SSF50952">
    <property type="entry name" value="Soluble quinoprotein glucose dehydrogenase"/>
    <property type="match status" value="1"/>
</dbReference>
<dbReference type="SMART" id="SM00560">
    <property type="entry name" value="LamGL"/>
    <property type="match status" value="1"/>
</dbReference>
<feature type="domain" description="Cytochrome c" evidence="9">
    <location>
        <begin position="1380"/>
        <end position="1512"/>
    </location>
</feature>
<dbReference type="InterPro" id="IPR016024">
    <property type="entry name" value="ARM-type_fold"/>
</dbReference>
<name>A0ABP9PSA1_9BACT</name>
<feature type="chain" id="PRO_5045707867" description="Membrane-bound dehydrogenase-like protein" evidence="7">
    <location>
        <begin position="31"/>
        <end position="1513"/>
    </location>
</feature>
<dbReference type="Gene3D" id="1.10.760.10">
    <property type="entry name" value="Cytochrome c-like domain"/>
    <property type="match status" value="1"/>
</dbReference>